<dbReference type="EMBL" id="JBBJCI010000373">
    <property type="protein sequence ID" value="KAK7231859.1"/>
    <property type="molecule type" value="Genomic_DNA"/>
</dbReference>
<feature type="chain" id="PRO_5047403394" evidence="2">
    <location>
        <begin position="24"/>
        <end position="661"/>
    </location>
</feature>
<keyword evidence="4" id="KW-1185">Reference proteome</keyword>
<feature type="signal peptide" evidence="2">
    <location>
        <begin position="1"/>
        <end position="23"/>
    </location>
</feature>
<keyword evidence="2" id="KW-0732">Signal</keyword>
<name>A0ABR1FJ76_AURAN</name>
<evidence type="ECO:0000256" key="1">
    <source>
        <dbReference type="SAM" id="MobiDB-lite"/>
    </source>
</evidence>
<organism evidence="3 4">
    <name type="scientific">Aureococcus anophagefferens</name>
    <name type="common">Harmful bloom alga</name>
    <dbReference type="NCBI Taxonomy" id="44056"/>
    <lineage>
        <taxon>Eukaryota</taxon>
        <taxon>Sar</taxon>
        <taxon>Stramenopiles</taxon>
        <taxon>Ochrophyta</taxon>
        <taxon>Pelagophyceae</taxon>
        <taxon>Pelagomonadales</taxon>
        <taxon>Pelagomonadaceae</taxon>
        <taxon>Aureococcus</taxon>
    </lineage>
</organism>
<protein>
    <submittedName>
        <fullName evidence="3">Uncharacterized protein</fullName>
    </submittedName>
</protein>
<evidence type="ECO:0000313" key="4">
    <source>
        <dbReference type="Proteomes" id="UP001363151"/>
    </source>
</evidence>
<feature type="region of interest" description="Disordered" evidence="1">
    <location>
        <begin position="612"/>
        <end position="661"/>
    </location>
</feature>
<feature type="region of interest" description="Disordered" evidence="1">
    <location>
        <begin position="550"/>
        <end position="573"/>
    </location>
</feature>
<sequence>MGVRAMLFVRALLAAACVGIGGAQLPGHEDATSMDYDAWAATNWTGAEGMDWPLPEDFWYNVTDDADAHAMFFILSPPVSHMGQFMAEKPVRRGKARGRRLETLDIGDDFCTSMNINADTAPSGDGFNYGGGEGEYPPSKPCAEGTGNCPSTGCTPCIREPCPICEYDGSIFKLGNDAVSFDNGKGKMQYLVAWGWTNDGASSTDDGAWDYWMATCLYTTYKRGLYVNEGKKDIQLAGTQLSDGSYAVECDGCFVDLSAKVTIAFKYLYNSASIAQPGDGSYHQDYDIQIKAEGGFSYNLDFSMQAPEFDLGQEDWQITDFPDINSLTLPVYPAATTPTLIDLTIQPSGDVRTKGKISSSGGKFEATASLDTNINAWACAWATYDDDGVPKMGYGTGFAYEPQQLASGAFELDASTELSLGLAPNFTYALKVSLGEYGASSWKFELSTTLLLDLAFVVKAAMTDEARVEASSGSSSSSGSSGGSSGGDDDGGLDAASTAGVVVALIVVCVAAAPATCSPSANKADDAARRDDDCAKAVFAEAVVAEDVEDAKPDAVRSTRSSTGRTPRATSATLGVGDRGALQSETGPDSLVYADGFVDEWKPVRDVPRLAKLVPPPKVPPAPPRAPPGVARRRRRAAARAAGDANATAVRGSGDCARREG</sequence>
<dbReference type="Proteomes" id="UP001363151">
    <property type="component" value="Unassembled WGS sequence"/>
</dbReference>
<evidence type="ECO:0000313" key="3">
    <source>
        <dbReference type="EMBL" id="KAK7231859.1"/>
    </source>
</evidence>
<reference evidence="3 4" key="1">
    <citation type="submission" date="2024-03" db="EMBL/GenBank/DDBJ databases">
        <title>Aureococcus anophagefferens CCMP1851 and Kratosvirus quantuckense: Draft genome of a second virus-susceptible host strain in the model system.</title>
        <authorList>
            <person name="Chase E."/>
            <person name="Truchon A.R."/>
            <person name="Schepens W."/>
            <person name="Wilhelm S.W."/>
        </authorList>
    </citation>
    <scope>NUCLEOTIDE SEQUENCE [LARGE SCALE GENOMIC DNA]</scope>
    <source>
        <strain evidence="3 4">CCMP1851</strain>
    </source>
</reference>
<feature type="region of interest" description="Disordered" evidence="1">
    <location>
        <begin position="468"/>
        <end position="492"/>
    </location>
</feature>
<feature type="compositionally biased region" description="Pro residues" evidence="1">
    <location>
        <begin position="614"/>
        <end position="627"/>
    </location>
</feature>
<accession>A0ABR1FJ76</accession>
<comment type="caution">
    <text evidence="3">The sequence shown here is derived from an EMBL/GenBank/DDBJ whole genome shotgun (WGS) entry which is preliminary data.</text>
</comment>
<feature type="compositionally biased region" description="Low complexity" evidence="1">
    <location>
        <begin position="558"/>
        <end position="573"/>
    </location>
</feature>
<gene>
    <name evidence="3" type="ORF">SO694_00082174</name>
</gene>
<proteinExistence type="predicted"/>
<evidence type="ECO:0000256" key="2">
    <source>
        <dbReference type="SAM" id="SignalP"/>
    </source>
</evidence>